<gene>
    <name evidence="4" type="ORF">DdX_07348</name>
</gene>
<feature type="transmembrane region" description="Helical" evidence="3">
    <location>
        <begin position="52"/>
        <end position="73"/>
    </location>
</feature>
<dbReference type="Proteomes" id="UP001201812">
    <property type="component" value="Unassembled WGS sequence"/>
</dbReference>
<organism evidence="4 5">
    <name type="scientific">Ditylenchus destructor</name>
    <dbReference type="NCBI Taxonomy" id="166010"/>
    <lineage>
        <taxon>Eukaryota</taxon>
        <taxon>Metazoa</taxon>
        <taxon>Ecdysozoa</taxon>
        <taxon>Nematoda</taxon>
        <taxon>Chromadorea</taxon>
        <taxon>Rhabditida</taxon>
        <taxon>Tylenchina</taxon>
        <taxon>Tylenchomorpha</taxon>
        <taxon>Sphaerularioidea</taxon>
        <taxon>Anguinidae</taxon>
        <taxon>Anguininae</taxon>
        <taxon>Ditylenchus</taxon>
    </lineage>
</organism>
<keyword evidence="3" id="KW-1133">Transmembrane helix</keyword>
<feature type="compositionally biased region" description="Polar residues" evidence="2">
    <location>
        <begin position="754"/>
        <end position="767"/>
    </location>
</feature>
<evidence type="ECO:0000256" key="1">
    <source>
        <dbReference type="SAM" id="Coils"/>
    </source>
</evidence>
<feature type="region of interest" description="Disordered" evidence="2">
    <location>
        <begin position="598"/>
        <end position="622"/>
    </location>
</feature>
<feature type="coiled-coil region" evidence="1">
    <location>
        <begin position="450"/>
        <end position="477"/>
    </location>
</feature>
<keyword evidence="1" id="KW-0175">Coiled coil</keyword>
<feature type="region of interest" description="Disordered" evidence="2">
    <location>
        <begin position="666"/>
        <end position="685"/>
    </location>
</feature>
<accession>A0AAD4N9D6</accession>
<feature type="compositionally biased region" description="Low complexity" evidence="2">
    <location>
        <begin position="553"/>
        <end position="563"/>
    </location>
</feature>
<comment type="caution">
    <text evidence="4">The sequence shown here is derived from an EMBL/GenBank/DDBJ whole genome shotgun (WGS) entry which is preliminary data.</text>
</comment>
<evidence type="ECO:0000313" key="5">
    <source>
        <dbReference type="Proteomes" id="UP001201812"/>
    </source>
</evidence>
<protein>
    <submittedName>
        <fullName evidence="4">Uncharacterized protein</fullName>
    </submittedName>
</protein>
<feature type="region of interest" description="Disordered" evidence="2">
    <location>
        <begin position="719"/>
        <end position="767"/>
    </location>
</feature>
<dbReference type="AlphaFoldDB" id="A0AAD4N9D6"/>
<evidence type="ECO:0000313" key="4">
    <source>
        <dbReference type="EMBL" id="KAI1716305.1"/>
    </source>
</evidence>
<sequence length="767" mass="85556">MGCEYLKTIHGVMSLLQIVLGFGSLMAGYFLWNKGDVFFLFWMGEMKLLTLILVILTTVWIISLGIAINQVFGRDVLEKLGKLKVVSLHLLCALVTLLSAIIETIYYASSDKLTTNSVYYVSRLTFVMDCTGVMDFENASTKVNSPSVRFFNLKYCYLVTESIITEIHYPEDFVVAERDWVGVLPAGFLRVGHFSALTMAPRRKPPKSVVRQGTLPRLGSCDTICGELHTIVFKAKDTKLAPRHFYQLAYIRNYRNQHRIIATSCIFYVEPGLTQSLDRHLIHTEDVMKQQVMVEQKPQESGGTCRLLKNLLCVDASSHYESSEWTTTSFVLPAAQSVGIKEEDSGVEEDLSPPQILNRSPFDAALDDADSYTSKQTQNDSSFGSAITQFLADWLRKPIGYDYKSASMYEIGSTPIGYMGALSEEHHQHDINTSPHDHYQKMICQLTMSNSNLMRDNENLKSRLRESEALLRDHMEHLNSVYYTLFRNGYSALQFPDGEEVHLSQFRGVLLNFIPSRNTANNNPGLQRINGFEETLPSQHKDRRSAEVHSDLSSDSSVSSASVDSEEVKSAMNLLKCITRPKYNDLDEFVNWLHEDTNIPHREGTSSSQQIKSRSLEDQHQFRKNRVALRRASRIDEINNVPNGFSNTARALSESELRPDRGSLQMETLSPNPPNNTGGISPNGGSVSARCIKNKTARLRAQSVGGSKILGGGGFLASAANSSRRTSGHGAKMDPGSTSRKSLVSMRSPILTLGRSSGAQKTGRNLI</sequence>
<name>A0AAD4N9D6_9BILA</name>
<keyword evidence="3" id="KW-0472">Membrane</keyword>
<feature type="region of interest" description="Disordered" evidence="2">
    <location>
        <begin position="537"/>
        <end position="564"/>
    </location>
</feature>
<dbReference type="Gene3D" id="2.60.40.2840">
    <property type="match status" value="1"/>
</dbReference>
<keyword evidence="5" id="KW-1185">Reference proteome</keyword>
<proteinExistence type="predicted"/>
<feature type="transmembrane region" description="Helical" evidence="3">
    <location>
        <begin position="85"/>
        <end position="108"/>
    </location>
</feature>
<evidence type="ECO:0000256" key="3">
    <source>
        <dbReference type="SAM" id="Phobius"/>
    </source>
</evidence>
<keyword evidence="3" id="KW-0812">Transmembrane</keyword>
<evidence type="ECO:0000256" key="2">
    <source>
        <dbReference type="SAM" id="MobiDB-lite"/>
    </source>
</evidence>
<reference evidence="4" key="1">
    <citation type="submission" date="2022-01" db="EMBL/GenBank/DDBJ databases">
        <title>Genome Sequence Resource for Two Populations of Ditylenchus destructor, the Migratory Endoparasitic Phytonematode.</title>
        <authorList>
            <person name="Zhang H."/>
            <person name="Lin R."/>
            <person name="Xie B."/>
        </authorList>
    </citation>
    <scope>NUCLEOTIDE SEQUENCE</scope>
    <source>
        <strain evidence="4">BazhouSP</strain>
    </source>
</reference>
<dbReference type="EMBL" id="JAKKPZ010000010">
    <property type="protein sequence ID" value="KAI1716305.1"/>
    <property type="molecule type" value="Genomic_DNA"/>
</dbReference>
<feature type="transmembrane region" description="Helical" evidence="3">
    <location>
        <begin position="12"/>
        <end position="32"/>
    </location>
</feature>